<keyword evidence="2" id="KW-1133">Transmembrane helix</keyword>
<dbReference type="AlphaFoldDB" id="A0AA89B2F8"/>
<feature type="region of interest" description="Disordered" evidence="1">
    <location>
        <begin position="143"/>
        <end position="183"/>
    </location>
</feature>
<organism evidence="4 5">
    <name type="scientific">Escallonia herrerae</name>
    <dbReference type="NCBI Taxonomy" id="1293975"/>
    <lineage>
        <taxon>Eukaryota</taxon>
        <taxon>Viridiplantae</taxon>
        <taxon>Streptophyta</taxon>
        <taxon>Embryophyta</taxon>
        <taxon>Tracheophyta</taxon>
        <taxon>Spermatophyta</taxon>
        <taxon>Magnoliopsida</taxon>
        <taxon>eudicotyledons</taxon>
        <taxon>Gunneridae</taxon>
        <taxon>Pentapetalae</taxon>
        <taxon>asterids</taxon>
        <taxon>campanulids</taxon>
        <taxon>Escalloniales</taxon>
        <taxon>Escalloniaceae</taxon>
        <taxon>Escallonia</taxon>
    </lineage>
</organism>
<reference evidence="4" key="1">
    <citation type="submission" date="2022-12" db="EMBL/GenBank/DDBJ databases">
        <title>Draft genome assemblies for two species of Escallonia (Escalloniales).</title>
        <authorList>
            <person name="Chanderbali A."/>
            <person name="Dervinis C."/>
            <person name="Anghel I."/>
            <person name="Soltis D."/>
            <person name="Soltis P."/>
            <person name="Zapata F."/>
        </authorList>
    </citation>
    <scope>NUCLEOTIDE SEQUENCE</scope>
    <source>
        <strain evidence="4">UCBG64.0493</strain>
        <tissue evidence="4">Leaf</tissue>
    </source>
</reference>
<name>A0AA89B2F8_9ASTE</name>
<keyword evidence="2" id="KW-0472">Membrane</keyword>
<protein>
    <recommendedName>
        <fullName evidence="3">Retrotransposon gag domain-containing protein</fullName>
    </recommendedName>
</protein>
<feature type="transmembrane region" description="Helical" evidence="2">
    <location>
        <begin position="12"/>
        <end position="31"/>
    </location>
</feature>
<gene>
    <name evidence="4" type="ORF">RJ639_047555</name>
</gene>
<comment type="caution">
    <text evidence="4">The sequence shown here is derived from an EMBL/GenBank/DDBJ whole genome shotgun (WGS) entry which is preliminary data.</text>
</comment>
<feature type="region of interest" description="Disordered" evidence="1">
    <location>
        <begin position="65"/>
        <end position="91"/>
    </location>
</feature>
<proteinExistence type="predicted"/>
<accession>A0AA89B2F8</accession>
<evidence type="ECO:0000259" key="3">
    <source>
        <dbReference type="Pfam" id="PF03732"/>
    </source>
</evidence>
<evidence type="ECO:0000256" key="2">
    <source>
        <dbReference type="SAM" id="Phobius"/>
    </source>
</evidence>
<dbReference type="InterPro" id="IPR005162">
    <property type="entry name" value="Retrotrans_gag_dom"/>
</dbReference>
<evidence type="ECO:0000256" key="1">
    <source>
        <dbReference type="SAM" id="MobiDB-lite"/>
    </source>
</evidence>
<dbReference type="EMBL" id="JAVXUP010000704">
    <property type="protein sequence ID" value="KAK3022577.1"/>
    <property type="molecule type" value="Genomic_DNA"/>
</dbReference>
<keyword evidence="2" id="KW-0812">Transmembrane</keyword>
<keyword evidence="5" id="KW-1185">Reference proteome</keyword>
<evidence type="ECO:0000313" key="4">
    <source>
        <dbReference type="EMBL" id="KAK3022577.1"/>
    </source>
</evidence>
<sequence>MLGGDGGGLNGFVGISNIGFILGTLLKVFVIKLHKKHGVDKSSNISHLRVFGCIAYSHVPSELRKKLDGKDNPLRRKKASTDQGSAIGDAKKQTKTQLKAFGEPMQQTIATQLDLVFKRLGEWEADKRLCPVREEVRYAHDRVGKLDPGEGPPLQQERGGSLQGPRGRAVSRCSPRGRRCPTQLLPPATDARQVDNFLWDLERYFEGLDINDKEEKVQTATMYLTNTAALWWRRRHTDRCDINRWEEFKRELKRQFYSKSVEDLATINLRRLKQKGSIRECVKEYSTLMPEIPKMSERQRFCFFINGLQQWIDTKLRRRKPHDLALAMAIVERLQSSGTRGQSLQGTTMPKVGETKGNMVARLRQQMMS</sequence>
<feature type="domain" description="Retrotransposon gag" evidence="3">
    <location>
        <begin position="220"/>
        <end position="309"/>
    </location>
</feature>
<feature type="compositionally biased region" description="Basic and acidic residues" evidence="1">
    <location>
        <begin position="65"/>
        <end position="74"/>
    </location>
</feature>
<dbReference type="Proteomes" id="UP001188597">
    <property type="component" value="Unassembled WGS sequence"/>
</dbReference>
<evidence type="ECO:0000313" key="5">
    <source>
        <dbReference type="Proteomes" id="UP001188597"/>
    </source>
</evidence>
<dbReference type="Pfam" id="PF03732">
    <property type="entry name" value="Retrotrans_gag"/>
    <property type="match status" value="1"/>
</dbReference>